<dbReference type="EMBL" id="CM035420">
    <property type="protein sequence ID" value="KAH7405412.1"/>
    <property type="molecule type" value="Genomic_DNA"/>
</dbReference>
<accession>A0A8T2T6S2</accession>
<evidence type="ECO:0000256" key="1">
    <source>
        <dbReference type="ARBA" id="ARBA00005485"/>
    </source>
</evidence>
<proteinExistence type="inferred from homology"/>
<reference evidence="4" key="1">
    <citation type="submission" date="2021-08" db="EMBL/GenBank/DDBJ databases">
        <title>WGS assembly of Ceratopteris richardii.</title>
        <authorList>
            <person name="Marchant D.B."/>
            <person name="Chen G."/>
            <person name="Jenkins J."/>
            <person name="Shu S."/>
            <person name="Leebens-Mack J."/>
            <person name="Grimwood J."/>
            <person name="Schmutz J."/>
            <person name="Soltis P."/>
            <person name="Soltis D."/>
            <person name="Chen Z.-H."/>
        </authorList>
    </citation>
    <scope>NUCLEOTIDE SEQUENCE</scope>
    <source>
        <strain evidence="4">Whitten #5841</strain>
        <tissue evidence="4">Leaf</tissue>
    </source>
</reference>
<dbReference type="PANTHER" id="PTHR32054">
    <property type="entry name" value="HEAVY CHAIN, PUTATIVE, EXPRESSED-RELATED-RELATED"/>
    <property type="match status" value="1"/>
</dbReference>
<feature type="coiled-coil region" evidence="2">
    <location>
        <begin position="751"/>
        <end position="841"/>
    </location>
</feature>
<comment type="similarity">
    <text evidence="1">Belongs to the WEB family.</text>
</comment>
<dbReference type="InterPro" id="IPR008545">
    <property type="entry name" value="Web"/>
</dbReference>
<feature type="coiled-coil region" evidence="2">
    <location>
        <begin position="612"/>
        <end position="722"/>
    </location>
</feature>
<feature type="region of interest" description="Disordered" evidence="3">
    <location>
        <begin position="1"/>
        <end position="125"/>
    </location>
</feature>
<dbReference type="AlphaFoldDB" id="A0A8T2T6S2"/>
<dbReference type="Pfam" id="PF05701">
    <property type="entry name" value="WEMBL"/>
    <property type="match status" value="2"/>
</dbReference>
<feature type="compositionally biased region" description="Basic and acidic residues" evidence="3">
    <location>
        <begin position="94"/>
        <end position="107"/>
    </location>
</feature>
<dbReference type="Proteomes" id="UP000825935">
    <property type="component" value="Chromosome 15"/>
</dbReference>
<feature type="compositionally biased region" description="Polar residues" evidence="3">
    <location>
        <begin position="28"/>
        <end position="47"/>
    </location>
</feature>
<evidence type="ECO:0000256" key="2">
    <source>
        <dbReference type="SAM" id="Coils"/>
    </source>
</evidence>
<name>A0A8T2T6S2_CERRI</name>
<keyword evidence="5" id="KW-1185">Reference proteome</keyword>
<evidence type="ECO:0000313" key="4">
    <source>
        <dbReference type="EMBL" id="KAH7405412.1"/>
    </source>
</evidence>
<dbReference type="GO" id="GO:0009903">
    <property type="term" value="P:chloroplast avoidance movement"/>
    <property type="evidence" value="ECO:0007669"/>
    <property type="project" value="TreeGrafter"/>
</dbReference>
<feature type="compositionally biased region" description="Basic and acidic residues" evidence="3">
    <location>
        <begin position="1017"/>
        <end position="1035"/>
    </location>
</feature>
<feature type="compositionally biased region" description="Basic and acidic residues" evidence="3">
    <location>
        <begin position="1"/>
        <end position="10"/>
    </location>
</feature>
<feature type="region of interest" description="Disordered" evidence="3">
    <location>
        <begin position="987"/>
        <end position="1035"/>
    </location>
</feature>
<dbReference type="OrthoDB" id="1931671at2759"/>
<protein>
    <submittedName>
        <fullName evidence="4">Uncharacterized protein</fullName>
    </submittedName>
</protein>
<feature type="compositionally biased region" description="Basic and acidic residues" evidence="3">
    <location>
        <begin position="987"/>
        <end position="998"/>
    </location>
</feature>
<sequence length="1101" mass="120311">MESSSLEHQKLPIPLLPEQKHASIVSAPDQQQKLNSDMSSELNNTESPIDHQEHHEEPSTGEDVMEVSPSLRDHDKNFIVKESHPNDFVNGMDLPKHCHPSSEEHGNEISLNGKSTANPTENDYSKLAGVGEAEERDPHSVVIDTSREQHVPLIPIAESYGVSESPGNHPLQLHPPSQGDPNAPSLMLVNDTQKDIGTSLKEDIMKASAESNTPIPLDSKEGCQQETFLKESMQRFSEKHHAYTINPASCTDEAASGSHYEGEILSQSSFMKGPPQESHQNYSVAREDHLLSVSPKQGADTQAHHQKNPDHFQLEAELTLRQETDPTKENQSLDTQDQMPVILQEQQSNNIPKHSKEASLETVGEKHVFQPEKDQAEAIKQEGGKDFDAPSVLSEHETEIQVQVRSAEEFPLSSSSAEAHTTVAEQLTVKGHQNVTLQSSQKSARAVIDTAAPFESVKAAVSLFGERMDWKSQTRPSHSSAPNVEVSRILPDSELQKVQDELMHSKDQLALAQASTAGILLELRKVKGLIKDTVSKPEGADALSHKHSESANTSGIVGGILANKHNDHELMPLMQELENLKGQLSSVSASKEAAAKGLQDALTSMNLALKRVNVLSGEKQSLEEAVADAQLALADAEEHVALLRSGTEAKKAVSMSNDAMEKKSAQIKELEARLEETTRTIATLKEDLMTSKKAEGAAMVAASATQQKIEQVKLELEQAKSGELSFVGKLASVLEESEELKSKLEKTVHDSANLSATVDALKLDIDQSQKELESMHQKEHEACSTLAALQEELHKLKEALRSAQESETRALEAKDTLPLAIKQAASEADQAKVAAQAAKKASWKARKEIDQARAATSTANSRQQAASKELEAVKASEAMALAELKALEESESHSGDTEAISDGAGVTISLEEYSALKQAAVEAEGLADKKVVQVVLQVEEAKASQEKAQAKLEEATREAEKCRQELDKAQKYADEAQEAKLTAEADLRKWRAEHDQRRRSANIPDPKKIPSNNHPVRMSDVEKSAKPIPHEKDDLFPAMMQTKKASGRDSLAQIMSLDVSAPEGVQRMKATENPTKEEVKVKKKNLIRKITSIVALKKHQS</sequence>
<feature type="compositionally biased region" description="Basic and acidic residues" evidence="3">
    <location>
        <begin position="71"/>
        <end position="85"/>
    </location>
</feature>
<dbReference type="GO" id="GO:0009904">
    <property type="term" value="P:chloroplast accumulation movement"/>
    <property type="evidence" value="ECO:0007669"/>
    <property type="project" value="TreeGrafter"/>
</dbReference>
<evidence type="ECO:0000256" key="3">
    <source>
        <dbReference type="SAM" id="MobiDB-lite"/>
    </source>
</evidence>
<dbReference type="PANTHER" id="PTHR32054:SF31">
    <property type="entry name" value="PROTEIN WEAK CHLOROPLAST MOVEMENT UNDER BLUE LIGHT 1"/>
    <property type="match status" value="1"/>
</dbReference>
<evidence type="ECO:0000313" key="5">
    <source>
        <dbReference type="Proteomes" id="UP000825935"/>
    </source>
</evidence>
<feature type="compositionally biased region" description="Basic and acidic residues" evidence="3">
    <location>
        <begin position="48"/>
        <end position="58"/>
    </location>
</feature>
<dbReference type="GO" id="GO:0005829">
    <property type="term" value="C:cytosol"/>
    <property type="evidence" value="ECO:0007669"/>
    <property type="project" value="TreeGrafter"/>
</dbReference>
<gene>
    <name evidence="4" type="ORF">KP509_15G069000</name>
</gene>
<feature type="compositionally biased region" description="Polar residues" evidence="3">
    <location>
        <begin position="109"/>
        <end position="122"/>
    </location>
</feature>
<keyword evidence="2" id="KW-0175">Coiled coil</keyword>
<comment type="caution">
    <text evidence="4">The sequence shown here is derived from an EMBL/GenBank/DDBJ whole genome shotgun (WGS) entry which is preliminary data.</text>
</comment>
<organism evidence="4 5">
    <name type="scientific">Ceratopteris richardii</name>
    <name type="common">Triangle waterfern</name>
    <dbReference type="NCBI Taxonomy" id="49495"/>
    <lineage>
        <taxon>Eukaryota</taxon>
        <taxon>Viridiplantae</taxon>
        <taxon>Streptophyta</taxon>
        <taxon>Embryophyta</taxon>
        <taxon>Tracheophyta</taxon>
        <taxon>Polypodiopsida</taxon>
        <taxon>Polypodiidae</taxon>
        <taxon>Polypodiales</taxon>
        <taxon>Pteridineae</taxon>
        <taxon>Pteridaceae</taxon>
        <taxon>Parkerioideae</taxon>
        <taxon>Ceratopteris</taxon>
    </lineage>
</organism>